<feature type="compositionally biased region" description="Low complexity" evidence="1">
    <location>
        <begin position="110"/>
        <end position="126"/>
    </location>
</feature>
<dbReference type="EMBL" id="AZBU02000006">
    <property type="protein sequence ID" value="TKR72179.1"/>
    <property type="molecule type" value="Genomic_DNA"/>
</dbReference>
<gene>
    <name evidence="2" type="ORF">L596_019673</name>
</gene>
<dbReference type="AlphaFoldDB" id="A0A4U5MR80"/>
<accession>A0A4U5MR80</accession>
<proteinExistence type="predicted"/>
<keyword evidence="3" id="KW-1185">Reference proteome</keyword>
<organism evidence="2 3">
    <name type="scientific">Steinernema carpocapsae</name>
    <name type="common">Entomopathogenic nematode</name>
    <dbReference type="NCBI Taxonomy" id="34508"/>
    <lineage>
        <taxon>Eukaryota</taxon>
        <taxon>Metazoa</taxon>
        <taxon>Ecdysozoa</taxon>
        <taxon>Nematoda</taxon>
        <taxon>Chromadorea</taxon>
        <taxon>Rhabditida</taxon>
        <taxon>Tylenchina</taxon>
        <taxon>Panagrolaimomorpha</taxon>
        <taxon>Strongyloidoidea</taxon>
        <taxon>Steinernematidae</taxon>
        <taxon>Steinernema</taxon>
    </lineage>
</organism>
<name>A0A4U5MR80_STECR</name>
<feature type="compositionally biased region" description="Basic and acidic residues" evidence="1">
    <location>
        <begin position="52"/>
        <end position="65"/>
    </location>
</feature>
<evidence type="ECO:0000313" key="2">
    <source>
        <dbReference type="EMBL" id="TKR72179.1"/>
    </source>
</evidence>
<feature type="region of interest" description="Disordered" evidence="1">
    <location>
        <begin position="91"/>
        <end position="126"/>
    </location>
</feature>
<protein>
    <submittedName>
        <fullName evidence="2">Uncharacterized protein</fullName>
    </submittedName>
</protein>
<dbReference type="Proteomes" id="UP000298663">
    <property type="component" value="Unassembled WGS sequence"/>
</dbReference>
<sequence>MQIKGTELTTTSHQQSSSAPPPDNQISVVSSSTSPTQAAQTAQESSASPSMTHDDPMEGGTHDAPKATTVLSEGPAKAIESYAVENPFVKRTESYPRLRFSSDSSDDEIMSSGSKSSDGSKQVSSA</sequence>
<feature type="compositionally biased region" description="Polar residues" evidence="1">
    <location>
        <begin position="7"/>
        <end position="18"/>
    </location>
</feature>
<feature type="compositionally biased region" description="Low complexity" evidence="1">
    <location>
        <begin position="27"/>
        <end position="50"/>
    </location>
</feature>
<reference evidence="2 3" key="1">
    <citation type="journal article" date="2015" name="Genome Biol.">
        <title>Comparative genomics of Steinernema reveals deeply conserved gene regulatory networks.</title>
        <authorList>
            <person name="Dillman A.R."/>
            <person name="Macchietto M."/>
            <person name="Porter C.F."/>
            <person name="Rogers A."/>
            <person name="Williams B."/>
            <person name="Antoshechkin I."/>
            <person name="Lee M.M."/>
            <person name="Goodwin Z."/>
            <person name="Lu X."/>
            <person name="Lewis E.E."/>
            <person name="Goodrich-Blair H."/>
            <person name="Stock S.P."/>
            <person name="Adams B.J."/>
            <person name="Sternberg P.W."/>
            <person name="Mortazavi A."/>
        </authorList>
    </citation>
    <scope>NUCLEOTIDE SEQUENCE [LARGE SCALE GENOMIC DNA]</scope>
    <source>
        <strain evidence="2 3">ALL</strain>
    </source>
</reference>
<feature type="region of interest" description="Disordered" evidence="1">
    <location>
        <begin position="1"/>
        <end position="73"/>
    </location>
</feature>
<comment type="caution">
    <text evidence="2">The sequence shown here is derived from an EMBL/GenBank/DDBJ whole genome shotgun (WGS) entry which is preliminary data.</text>
</comment>
<reference evidence="2 3" key="2">
    <citation type="journal article" date="2019" name="G3 (Bethesda)">
        <title>Hybrid Assembly of the Genome of the Entomopathogenic Nematode Steinernema carpocapsae Identifies the X-Chromosome.</title>
        <authorList>
            <person name="Serra L."/>
            <person name="Macchietto M."/>
            <person name="Macias-Munoz A."/>
            <person name="McGill C.J."/>
            <person name="Rodriguez I.M."/>
            <person name="Rodriguez B."/>
            <person name="Murad R."/>
            <person name="Mortazavi A."/>
        </authorList>
    </citation>
    <scope>NUCLEOTIDE SEQUENCE [LARGE SCALE GENOMIC DNA]</scope>
    <source>
        <strain evidence="2 3">ALL</strain>
    </source>
</reference>
<evidence type="ECO:0000313" key="3">
    <source>
        <dbReference type="Proteomes" id="UP000298663"/>
    </source>
</evidence>
<evidence type="ECO:0000256" key="1">
    <source>
        <dbReference type="SAM" id="MobiDB-lite"/>
    </source>
</evidence>